<dbReference type="OrthoDB" id="5817083at2759"/>
<protein>
    <recommendedName>
        <fullName evidence="9">RING-CH-type domain-containing protein</fullName>
    </recommendedName>
</protein>
<dbReference type="PROSITE" id="PS51292">
    <property type="entry name" value="ZF_RING_CH"/>
    <property type="match status" value="1"/>
</dbReference>
<feature type="compositionally biased region" description="Gly residues" evidence="8">
    <location>
        <begin position="405"/>
        <end position="416"/>
    </location>
</feature>
<dbReference type="STRING" id="1447872.A0A1J9PSQ4"/>
<dbReference type="AlphaFoldDB" id="A0A1J9PSQ4"/>
<evidence type="ECO:0000313" key="11">
    <source>
        <dbReference type="Proteomes" id="UP000182235"/>
    </source>
</evidence>
<dbReference type="InterPro" id="IPR011016">
    <property type="entry name" value="Znf_RING-CH"/>
</dbReference>
<keyword evidence="6" id="KW-1133">Transmembrane helix</keyword>
<feature type="compositionally biased region" description="Polar residues" evidence="8">
    <location>
        <begin position="1"/>
        <end position="10"/>
    </location>
</feature>
<keyword evidence="4" id="KW-0863">Zinc-finger</keyword>
<evidence type="ECO:0000256" key="6">
    <source>
        <dbReference type="ARBA" id="ARBA00022989"/>
    </source>
</evidence>
<feature type="compositionally biased region" description="Polar residues" evidence="8">
    <location>
        <begin position="96"/>
        <end position="121"/>
    </location>
</feature>
<feature type="compositionally biased region" description="Low complexity" evidence="8">
    <location>
        <begin position="22"/>
        <end position="37"/>
    </location>
</feature>
<evidence type="ECO:0000313" key="10">
    <source>
        <dbReference type="EMBL" id="OJD19456.1"/>
    </source>
</evidence>
<gene>
    <name evidence="10" type="ORF">AJ78_00630</name>
</gene>
<feature type="domain" description="RING-CH-type" evidence="9">
    <location>
        <begin position="120"/>
        <end position="194"/>
    </location>
</feature>
<organism evidence="10 11">
    <name type="scientific">Emergomyces pasteurianus Ep9510</name>
    <dbReference type="NCBI Taxonomy" id="1447872"/>
    <lineage>
        <taxon>Eukaryota</taxon>
        <taxon>Fungi</taxon>
        <taxon>Dikarya</taxon>
        <taxon>Ascomycota</taxon>
        <taxon>Pezizomycotina</taxon>
        <taxon>Eurotiomycetes</taxon>
        <taxon>Eurotiomycetidae</taxon>
        <taxon>Onygenales</taxon>
        <taxon>Ajellomycetaceae</taxon>
        <taxon>Emergomyces</taxon>
    </lineage>
</organism>
<reference evidence="10 11" key="1">
    <citation type="submission" date="2015-07" db="EMBL/GenBank/DDBJ databases">
        <title>Emmonsia species relationships and genome sequence.</title>
        <authorList>
            <consortium name="The Broad Institute Genomics Platform"/>
            <person name="Cuomo C.A."/>
            <person name="Munoz J.F."/>
            <person name="Imamovic A."/>
            <person name="Priest M.E."/>
            <person name="Young S."/>
            <person name="Clay O.K."/>
            <person name="McEwen J.G."/>
        </authorList>
    </citation>
    <scope>NUCLEOTIDE SEQUENCE [LARGE SCALE GENOMIC DNA]</scope>
    <source>
        <strain evidence="10 11">UAMH 9510</strain>
    </source>
</reference>
<evidence type="ECO:0000256" key="4">
    <source>
        <dbReference type="ARBA" id="ARBA00022771"/>
    </source>
</evidence>
<comment type="caution">
    <text evidence="10">The sequence shown here is derived from an EMBL/GenBank/DDBJ whole genome shotgun (WGS) entry which is preliminary data.</text>
</comment>
<name>A0A1J9PSQ4_9EURO</name>
<dbReference type="Proteomes" id="UP000182235">
    <property type="component" value="Unassembled WGS sequence"/>
</dbReference>
<keyword evidence="11" id="KW-1185">Reference proteome</keyword>
<keyword evidence="3" id="KW-0479">Metal-binding</keyword>
<feature type="region of interest" description="Disordered" evidence="8">
    <location>
        <begin position="1"/>
        <end position="124"/>
    </location>
</feature>
<sequence length="558" mass="60471">MASLPQQSAAGRQRPPAAHQVSNNSSSYSGGELSQSETDTSLPTIPSIEHPDVVFPSVSRPSGARDAESAQQVPDTLSQRQQDEQQQEQELPSQQILNPSTMGNTSPNAILQNPPSETTAPDSEPRKCWICYTDETEDTPLNTEWRSPCPCALTAHEACLLDWLADLENPSSRKRTSRPAKMHCPQCKAEIVISRPRSLVVDLVRSVERLAGYLVLPGMVFTLAGTVWAGCCAHGVYSVYFIFGSEDAQRIFQSRNDSPWNPRLNFGLPLIPIVLILSRTKYAEGLLPAIPVLFFATHQPGSQELEMDFWPPSAAMTFAALPYVKSLYSMIYERLFGKLERKWIAEVQPRSGEAGAEGQQGGDHGGVDEVGNGDILMEIDLELQVGLGGGGNDDIENIPVLQGPGGEGVQGNGGVEQGEAAQNQGAGGADAANQGNQILGRQQDRIIHSTSNIADTVLGALLFPAISASMGGVLKLALPKAWTTVPSVAASSSPILERSRSGLLQSKWGRSVVGGCLFVLLKDALVLYFRWKLAKTHRKRRVLNYDRTKKQVVERVSQ</sequence>
<evidence type="ECO:0000256" key="5">
    <source>
        <dbReference type="ARBA" id="ARBA00022833"/>
    </source>
</evidence>
<dbReference type="GO" id="GO:0016020">
    <property type="term" value="C:membrane"/>
    <property type="evidence" value="ECO:0007669"/>
    <property type="project" value="UniProtKB-SubCell"/>
</dbReference>
<keyword evidence="7" id="KW-0472">Membrane</keyword>
<dbReference type="GO" id="GO:0008270">
    <property type="term" value="F:zinc ion binding"/>
    <property type="evidence" value="ECO:0007669"/>
    <property type="project" value="UniProtKB-KW"/>
</dbReference>
<comment type="subcellular location">
    <subcellularLocation>
        <location evidence="1">Membrane</location>
        <topology evidence="1">Multi-pass membrane protein</topology>
    </subcellularLocation>
</comment>
<accession>A0A1J9PSQ4</accession>
<feature type="region of interest" description="Disordered" evidence="8">
    <location>
        <begin position="405"/>
        <end position="433"/>
    </location>
</feature>
<evidence type="ECO:0000256" key="7">
    <source>
        <dbReference type="ARBA" id="ARBA00023136"/>
    </source>
</evidence>
<keyword evidence="2" id="KW-0812">Transmembrane</keyword>
<evidence type="ECO:0000259" key="9">
    <source>
        <dbReference type="PROSITE" id="PS51292"/>
    </source>
</evidence>
<evidence type="ECO:0000256" key="3">
    <source>
        <dbReference type="ARBA" id="ARBA00022723"/>
    </source>
</evidence>
<feature type="compositionally biased region" description="Low complexity" evidence="8">
    <location>
        <begin position="417"/>
        <end position="433"/>
    </location>
</feature>
<proteinExistence type="predicted"/>
<feature type="region of interest" description="Disordered" evidence="8">
    <location>
        <begin position="350"/>
        <end position="369"/>
    </location>
</feature>
<feature type="compositionally biased region" description="Polar residues" evidence="8">
    <location>
        <begin position="69"/>
        <end position="78"/>
    </location>
</feature>
<dbReference type="Gene3D" id="3.30.40.10">
    <property type="entry name" value="Zinc/RING finger domain, C3HC4 (zinc finger)"/>
    <property type="match status" value="1"/>
</dbReference>
<dbReference type="InterPro" id="IPR013083">
    <property type="entry name" value="Znf_RING/FYVE/PHD"/>
</dbReference>
<evidence type="ECO:0000256" key="8">
    <source>
        <dbReference type="SAM" id="MobiDB-lite"/>
    </source>
</evidence>
<evidence type="ECO:0000256" key="1">
    <source>
        <dbReference type="ARBA" id="ARBA00004141"/>
    </source>
</evidence>
<keyword evidence="5" id="KW-0862">Zinc</keyword>
<dbReference type="VEuPathDB" id="FungiDB:AJ78_00630"/>
<dbReference type="SUPFAM" id="SSF57850">
    <property type="entry name" value="RING/U-box"/>
    <property type="match status" value="1"/>
</dbReference>
<evidence type="ECO:0000256" key="2">
    <source>
        <dbReference type="ARBA" id="ARBA00022692"/>
    </source>
</evidence>
<dbReference type="PANTHER" id="PTHR46283">
    <property type="entry name" value="E3 UBIQUITIN-PROTEIN LIGASE MARCH5"/>
    <property type="match status" value="1"/>
</dbReference>
<dbReference type="EMBL" id="LGRN01000010">
    <property type="protein sequence ID" value="OJD19456.1"/>
    <property type="molecule type" value="Genomic_DNA"/>
</dbReference>